<accession>A0AAD1SXP3</accession>
<evidence type="ECO:0000313" key="1">
    <source>
        <dbReference type="EMBL" id="CAH2311122.1"/>
    </source>
</evidence>
<dbReference type="EMBL" id="OW240919">
    <property type="protein sequence ID" value="CAH2311122.1"/>
    <property type="molecule type" value="Genomic_DNA"/>
</dbReference>
<proteinExistence type="predicted"/>
<dbReference type="PANTHER" id="PTHR19446">
    <property type="entry name" value="REVERSE TRANSCRIPTASES"/>
    <property type="match status" value="1"/>
</dbReference>
<dbReference type="Proteomes" id="UP001295444">
    <property type="component" value="Chromosome 08"/>
</dbReference>
<sequence>DQIEALSRPLTLTEVEDAIRDLPGGKSPEADGLSNLYYKKYASTLAPHLLETFHQAMERGTLPTEMLLATIVTLPKPAKPTDSYKN</sequence>
<organism evidence="1 2">
    <name type="scientific">Pelobates cultripes</name>
    <name type="common">Western spadefoot toad</name>
    <dbReference type="NCBI Taxonomy" id="61616"/>
    <lineage>
        <taxon>Eukaryota</taxon>
        <taxon>Metazoa</taxon>
        <taxon>Chordata</taxon>
        <taxon>Craniata</taxon>
        <taxon>Vertebrata</taxon>
        <taxon>Euteleostomi</taxon>
        <taxon>Amphibia</taxon>
        <taxon>Batrachia</taxon>
        <taxon>Anura</taxon>
        <taxon>Pelobatoidea</taxon>
        <taxon>Pelobatidae</taxon>
        <taxon>Pelobates</taxon>
    </lineage>
</organism>
<feature type="non-terminal residue" evidence="1">
    <location>
        <position position="1"/>
    </location>
</feature>
<keyword evidence="2" id="KW-1185">Reference proteome</keyword>
<reference evidence="1" key="1">
    <citation type="submission" date="2022-03" db="EMBL/GenBank/DDBJ databases">
        <authorList>
            <person name="Alioto T."/>
            <person name="Alioto T."/>
            <person name="Gomez Garrido J."/>
        </authorList>
    </citation>
    <scope>NUCLEOTIDE SEQUENCE</scope>
</reference>
<dbReference type="AlphaFoldDB" id="A0AAD1SXP3"/>
<gene>
    <name evidence="1" type="ORF">PECUL_23A042635</name>
</gene>
<evidence type="ECO:0000313" key="2">
    <source>
        <dbReference type="Proteomes" id="UP001295444"/>
    </source>
</evidence>
<name>A0AAD1SXP3_PELCU</name>
<protein>
    <submittedName>
        <fullName evidence="1">Uncharacterized protein</fullName>
    </submittedName>
</protein>